<dbReference type="Pfam" id="PF00005">
    <property type="entry name" value="ABC_tran"/>
    <property type="match status" value="1"/>
</dbReference>
<dbReference type="Proteomes" id="UP000460435">
    <property type="component" value="Unassembled WGS sequence"/>
</dbReference>
<dbReference type="Gene3D" id="3.40.50.300">
    <property type="entry name" value="P-loop containing nucleotide triphosphate hydrolases"/>
    <property type="match status" value="1"/>
</dbReference>
<comment type="caution">
    <text evidence="9">The sequence shown here is derived from an EMBL/GenBank/DDBJ whole genome shotgun (WGS) entry which is preliminary data.</text>
</comment>
<keyword evidence="5 9" id="KW-0067">ATP-binding</keyword>
<keyword evidence="1" id="KW-0813">Transport</keyword>
<keyword evidence="2" id="KW-1003">Cell membrane</keyword>
<sequence length="404" mass="43451">MLAETADQASATGGDGFLVLRDLTKKFNDTVAVQGVSVGIEQGEFFALLGPSGCGKTTTMRCIAGFEQPTSGHVEIAGRAVAGLSPAQRDTGMVFQNYALFPHYDVFRNVAYGLLMDRLHGGVGRRAGAIGSLLNGRIAHRQAEVRDEVARALEQVDLAGYERRKISQLSGGQQQRVALARALVKQPSVLLMDEPLSNLDRKLRNQMRYTIRDIQQRVGITTIFVTHDQEEAMSMADRIALMRDGKIVQVAKPSELYERPATPWAADFVGTSNLLDGQIAGRSDGVGSRVDVGGLGFRSEDSWDAADKQCKVLIRPEAINVSRAPDNGGSAAGGGTREPNQLLGRVRHVGFLGAIVQYEVETPAGLVLAEHSFGGPSSLMEVGDNVVLGVHPSRVRLLAPEDRP</sequence>
<keyword evidence="6" id="KW-1278">Translocase</keyword>
<keyword evidence="7" id="KW-0472">Membrane</keyword>
<evidence type="ECO:0000256" key="7">
    <source>
        <dbReference type="ARBA" id="ARBA00023136"/>
    </source>
</evidence>
<keyword evidence="3" id="KW-0997">Cell inner membrane</keyword>
<dbReference type="GO" id="GO:0016887">
    <property type="term" value="F:ATP hydrolysis activity"/>
    <property type="evidence" value="ECO:0007669"/>
    <property type="project" value="InterPro"/>
</dbReference>
<accession>A0A7K3M8E2</accession>
<dbReference type="GO" id="GO:0043190">
    <property type="term" value="C:ATP-binding cassette (ABC) transporter complex"/>
    <property type="evidence" value="ECO:0007669"/>
    <property type="project" value="InterPro"/>
</dbReference>
<dbReference type="InterPro" id="IPR013611">
    <property type="entry name" value="Transp-assoc_OB_typ2"/>
</dbReference>
<dbReference type="InterPro" id="IPR003439">
    <property type="entry name" value="ABC_transporter-like_ATP-bd"/>
</dbReference>
<evidence type="ECO:0000256" key="2">
    <source>
        <dbReference type="ARBA" id="ARBA00022475"/>
    </source>
</evidence>
<evidence type="ECO:0000313" key="9">
    <source>
        <dbReference type="EMBL" id="NDL59544.1"/>
    </source>
</evidence>
<proteinExistence type="predicted"/>
<dbReference type="SUPFAM" id="SSF52540">
    <property type="entry name" value="P-loop containing nucleoside triphosphate hydrolases"/>
    <property type="match status" value="1"/>
</dbReference>
<dbReference type="InterPro" id="IPR050093">
    <property type="entry name" value="ABC_SmlMolc_Importer"/>
</dbReference>
<dbReference type="PANTHER" id="PTHR42781:SF1">
    <property type="entry name" value="THIAMINE IMPORT ATP-BINDING PROTEIN THIQ"/>
    <property type="match status" value="1"/>
</dbReference>
<evidence type="ECO:0000313" key="10">
    <source>
        <dbReference type="Proteomes" id="UP000460435"/>
    </source>
</evidence>
<dbReference type="EMBL" id="WLZY01000008">
    <property type="protein sequence ID" value="NDL59544.1"/>
    <property type="molecule type" value="Genomic_DNA"/>
</dbReference>
<reference evidence="9 10" key="1">
    <citation type="submission" date="2019-11" db="EMBL/GenBank/DDBJ databases">
        <authorList>
            <person name="Li X.-J."/>
            <person name="Feng X.-M."/>
        </authorList>
    </citation>
    <scope>NUCLEOTIDE SEQUENCE [LARGE SCALE GENOMIC DNA]</scope>
    <source>
        <strain evidence="9 10">XMNu-373</strain>
    </source>
</reference>
<dbReference type="InterPro" id="IPR017871">
    <property type="entry name" value="ABC_transporter-like_CS"/>
</dbReference>
<dbReference type="PROSITE" id="PS50893">
    <property type="entry name" value="ABC_TRANSPORTER_2"/>
    <property type="match status" value="1"/>
</dbReference>
<dbReference type="SUPFAM" id="SSF50331">
    <property type="entry name" value="MOP-like"/>
    <property type="match status" value="1"/>
</dbReference>
<dbReference type="AlphaFoldDB" id="A0A7K3M8E2"/>
<dbReference type="GO" id="GO:0140359">
    <property type="term" value="F:ABC-type transporter activity"/>
    <property type="evidence" value="ECO:0007669"/>
    <property type="project" value="UniProtKB-ARBA"/>
</dbReference>
<feature type="domain" description="ABC transporter" evidence="8">
    <location>
        <begin position="18"/>
        <end position="269"/>
    </location>
</feature>
<name>A0A7K3M8E2_9ACTN</name>
<evidence type="ECO:0000259" key="8">
    <source>
        <dbReference type="PROSITE" id="PS50893"/>
    </source>
</evidence>
<dbReference type="PROSITE" id="PS00211">
    <property type="entry name" value="ABC_TRANSPORTER_1"/>
    <property type="match status" value="1"/>
</dbReference>
<evidence type="ECO:0000256" key="6">
    <source>
        <dbReference type="ARBA" id="ARBA00022967"/>
    </source>
</evidence>
<dbReference type="Gene3D" id="2.40.50.100">
    <property type="match status" value="1"/>
</dbReference>
<evidence type="ECO:0000256" key="1">
    <source>
        <dbReference type="ARBA" id="ARBA00022448"/>
    </source>
</evidence>
<dbReference type="GO" id="GO:0005524">
    <property type="term" value="F:ATP binding"/>
    <property type="evidence" value="ECO:0007669"/>
    <property type="project" value="UniProtKB-KW"/>
</dbReference>
<gene>
    <name evidence="9" type="ORF">F7O44_20960</name>
</gene>
<organism evidence="9 10">
    <name type="scientific">Phytoactinopolyspora mesophila</name>
    <dbReference type="NCBI Taxonomy" id="2650750"/>
    <lineage>
        <taxon>Bacteria</taxon>
        <taxon>Bacillati</taxon>
        <taxon>Actinomycetota</taxon>
        <taxon>Actinomycetes</taxon>
        <taxon>Jiangellales</taxon>
        <taxon>Jiangellaceae</taxon>
        <taxon>Phytoactinopolyspora</taxon>
    </lineage>
</organism>
<evidence type="ECO:0000256" key="3">
    <source>
        <dbReference type="ARBA" id="ARBA00022519"/>
    </source>
</evidence>
<evidence type="ECO:0000256" key="5">
    <source>
        <dbReference type="ARBA" id="ARBA00022840"/>
    </source>
</evidence>
<dbReference type="InterPro" id="IPR008995">
    <property type="entry name" value="Mo/tungstate-bd_C_term_dom"/>
</dbReference>
<keyword evidence="4" id="KW-0547">Nucleotide-binding</keyword>
<dbReference type="InterPro" id="IPR003593">
    <property type="entry name" value="AAA+_ATPase"/>
</dbReference>
<dbReference type="InterPro" id="IPR027417">
    <property type="entry name" value="P-loop_NTPase"/>
</dbReference>
<protein>
    <submittedName>
        <fullName evidence="9">ATP-binding cassette domain-containing protein</fullName>
    </submittedName>
</protein>
<keyword evidence="10" id="KW-1185">Reference proteome</keyword>
<dbReference type="FunFam" id="3.40.50.300:FF:000042">
    <property type="entry name" value="Maltose/maltodextrin ABC transporter, ATP-binding protein"/>
    <property type="match status" value="1"/>
</dbReference>
<dbReference type="PANTHER" id="PTHR42781">
    <property type="entry name" value="SPERMIDINE/PUTRESCINE IMPORT ATP-BINDING PROTEIN POTA"/>
    <property type="match status" value="1"/>
</dbReference>
<dbReference type="Pfam" id="PF08402">
    <property type="entry name" value="TOBE_2"/>
    <property type="match status" value="1"/>
</dbReference>
<dbReference type="SMART" id="SM00382">
    <property type="entry name" value="AAA"/>
    <property type="match status" value="1"/>
</dbReference>
<evidence type="ECO:0000256" key="4">
    <source>
        <dbReference type="ARBA" id="ARBA00022741"/>
    </source>
</evidence>